<dbReference type="AlphaFoldDB" id="A0A0G0VHZ8"/>
<dbReference type="EMBL" id="LCAW01000008">
    <property type="protein sequence ID" value="KKR99266.1"/>
    <property type="molecule type" value="Genomic_DNA"/>
</dbReference>
<accession>A0A0G0VHZ8</accession>
<sequence length="42" mass="4521">MTSILINDVKTTCGKMHQCGLAQSAKLFHPGLKQLSYSSLAV</sequence>
<protein>
    <submittedName>
        <fullName evidence="1">Uncharacterized protein</fullName>
    </submittedName>
</protein>
<proteinExistence type="predicted"/>
<evidence type="ECO:0000313" key="2">
    <source>
        <dbReference type="Proteomes" id="UP000033930"/>
    </source>
</evidence>
<dbReference type="Proteomes" id="UP000033930">
    <property type="component" value="Unassembled WGS sequence"/>
</dbReference>
<evidence type="ECO:0000313" key="1">
    <source>
        <dbReference type="EMBL" id="KKR99266.1"/>
    </source>
</evidence>
<gene>
    <name evidence="1" type="ORF">UU50_C0008G0022</name>
</gene>
<organism evidence="1 2">
    <name type="scientific">Candidatus Uhrbacteria bacterium GW2011_GWC1_41_20</name>
    <dbReference type="NCBI Taxonomy" id="1618983"/>
    <lineage>
        <taxon>Bacteria</taxon>
        <taxon>Candidatus Uhriibacteriota</taxon>
    </lineage>
</organism>
<reference evidence="1 2" key="1">
    <citation type="journal article" date="2015" name="Nature">
        <title>rRNA introns, odd ribosomes, and small enigmatic genomes across a large radiation of phyla.</title>
        <authorList>
            <person name="Brown C.T."/>
            <person name="Hug L.A."/>
            <person name="Thomas B.C."/>
            <person name="Sharon I."/>
            <person name="Castelle C.J."/>
            <person name="Singh A."/>
            <person name="Wilkins M.J."/>
            <person name="Williams K.H."/>
            <person name="Banfield J.F."/>
        </authorList>
    </citation>
    <scope>NUCLEOTIDE SEQUENCE [LARGE SCALE GENOMIC DNA]</scope>
</reference>
<comment type="caution">
    <text evidence="1">The sequence shown here is derived from an EMBL/GenBank/DDBJ whole genome shotgun (WGS) entry which is preliminary data.</text>
</comment>
<name>A0A0G0VHZ8_9BACT</name>